<accession>A0A085NI41</accession>
<evidence type="ECO:0000313" key="1">
    <source>
        <dbReference type="EMBL" id="KFD69137.1"/>
    </source>
</evidence>
<name>A0A085NI41_9BILA</name>
<gene>
    <name evidence="1" type="ORF">M514_18714</name>
</gene>
<dbReference type="EMBL" id="KL367498">
    <property type="protein sequence ID" value="KFD69137.1"/>
    <property type="molecule type" value="Genomic_DNA"/>
</dbReference>
<reference evidence="1" key="1">
    <citation type="journal article" date="2014" name="Nat. Genet.">
        <title>Genome and transcriptome of the porcine whipworm Trichuris suis.</title>
        <authorList>
            <person name="Jex A.R."/>
            <person name="Nejsum P."/>
            <person name="Schwarz E.M."/>
            <person name="Hu L."/>
            <person name="Young N.D."/>
            <person name="Hall R.S."/>
            <person name="Korhonen P.K."/>
            <person name="Liao S."/>
            <person name="Thamsborg S."/>
            <person name="Xia J."/>
            <person name="Xu P."/>
            <person name="Wang S."/>
            <person name="Scheerlinck J.P."/>
            <person name="Hofmann A."/>
            <person name="Sternberg P.W."/>
            <person name="Wang J."/>
            <person name="Gasser R.B."/>
        </authorList>
    </citation>
    <scope>NUCLEOTIDE SEQUENCE [LARGE SCALE GENOMIC DNA]</scope>
    <source>
        <strain evidence="1">DCEP-RM93F</strain>
    </source>
</reference>
<protein>
    <submittedName>
        <fullName evidence="1">Uncharacterized protein</fullName>
    </submittedName>
</protein>
<dbReference type="Proteomes" id="UP000030758">
    <property type="component" value="Unassembled WGS sequence"/>
</dbReference>
<sequence length="163" mass="18424">MGIVLPLLAKREMLIDKAACMLDQMGEVGYDAIYCINTKLTYTFCLNTFNHKELNLAPAILFCPYLNLGLKIRHPFWFWLTSNVKDQLNLRFSTGMRLGTPAPVGNLDSSIATWFEICSAVGYKRYTRWESLPSRLMSDAINDTLQIPAEILGQLGACFLDAY</sequence>
<dbReference type="AlphaFoldDB" id="A0A085NI41"/>
<proteinExistence type="predicted"/>
<organism evidence="1">
    <name type="scientific">Trichuris suis</name>
    <name type="common">pig whipworm</name>
    <dbReference type="NCBI Taxonomy" id="68888"/>
    <lineage>
        <taxon>Eukaryota</taxon>
        <taxon>Metazoa</taxon>
        <taxon>Ecdysozoa</taxon>
        <taxon>Nematoda</taxon>
        <taxon>Enoplea</taxon>
        <taxon>Dorylaimia</taxon>
        <taxon>Trichinellida</taxon>
        <taxon>Trichuridae</taxon>
        <taxon>Trichuris</taxon>
    </lineage>
</organism>